<dbReference type="RefSeq" id="WP_168739694.1">
    <property type="nucleotide sequence ID" value="NZ_JABAHZ010000003.1"/>
</dbReference>
<accession>A0A847SLN1</accession>
<evidence type="ECO:0000313" key="2">
    <source>
        <dbReference type="Proteomes" id="UP000552864"/>
    </source>
</evidence>
<proteinExistence type="predicted"/>
<dbReference type="AlphaFoldDB" id="A0A847SLN1"/>
<evidence type="ECO:0000313" key="1">
    <source>
        <dbReference type="EMBL" id="NLR80095.1"/>
    </source>
</evidence>
<reference evidence="1 2" key="1">
    <citation type="submission" date="2020-04" db="EMBL/GenBank/DDBJ databases">
        <authorList>
            <person name="Yin C."/>
        </authorList>
    </citation>
    <scope>NUCLEOTIDE SEQUENCE [LARGE SCALE GENOMIC DNA]</scope>
    <source>
        <strain evidence="1 2">Ak56</strain>
    </source>
</reference>
<protein>
    <recommendedName>
        <fullName evidence="3">Lipoprotein</fullName>
    </recommendedName>
</protein>
<dbReference type="EMBL" id="JABAHZ010000003">
    <property type="protein sequence ID" value="NLR80095.1"/>
    <property type="molecule type" value="Genomic_DNA"/>
</dbReference>
<keyword evidence="2" id="KW-1185">Reference proteome</keyword>
<comment type="caution">
    <text evidence="1">The sequence shown here is derived from an EMBL/GenBank/DDBJ whole genome shotgun (WGS) entry which is preliminary data.</text>
</comment>
<organism evidence="1 2">
    <name type="scientific">Chitinophaga eiseniae</name>
    <dbReference type="NCBI Taxonomy" id="634771"/>
    <lineage>
        <taxon>Bacteria</taxon>
        <taxon>Pseudomonadati</taxon>
        <taxon>Bacteroidota</taxon>
        <taxon>Chitinophagia</taxon>
        <taxon>Chitinophagales</taxon>
        <taxon>Chitinophagaceae</taxon>
        <taxon>Chitinophaga</taxon>
    </lineage>
</organism>
<dbReference type="Proteomes" id="UP000552864">
    <property type="component" value="Unassembled WGS sequence"/>
</dbReference>
<dbReference type="PROSITE" id="PS51257">
    <property type="entry name" value="PROKAR_LIPOPROTEIN"/>
    <property type="match status" value="1"/>
</dbReference>
<sequence>MKKVTTLIPAIMLLFISCSKTEIDNQAKLTTDSKLATANSTEMVAQGNTTSGSKSTIQAYYDSSIFNIHFVEFSAQAEASQIAHNKSINFIYQSDPGLPNNQPFVSVIDAIPGDGFNPIWREVQIVFNAGFTPRQLFSDNEVLAAASGTHPEITLNMTNEVYWCPVVGQKPATGTK</sequence>
<name>A0A847SLN1_9BACT</name>
<gene>
    <name evidence="1" type="ORF">HGH91_15790</name>
</gene>
<evidence type="ECO:0008006" key="3">
    <source>
        <dbReference type="Google" id="ProtNLM"/>
    </source>
</evidence>